<sequence>MKVLIEGLGSIGRKHVDAILSLNPRADIYAIRTTKDAPIYRSVKNIYNYSELPSNIDFGIISNITSEHENSIIEMIKRRLPLFIEKPVISDVSGASKIQSLLDEYGLTTYVACNMRFHPAIKFLKKYLSESVVRINEVNIYCGSYLPEWRPNKDFRKIYSANVEMGGGVHLDLIHELDYCTWIFGFPISVIAEKRSVSSLKISSVDSAHFILKYPEYSTSIVLNYFRRDAKRTIEIVAEEFTIFVNLLSNSVVLSSSNIPLFKSDFNMVDTYKEQMKYFINDVLPSNTSINDFTNAIKVLTIANHANS</sequence>
<name>A0AAT9GIM3_9BACT</name>
<dbReference type="AlphaFoldDB" id="A0AAT9GIM3"/>
<dbReference type="InterPro" id="IPR000683">
    <property type="entry name" value="Gfo/Idh/MocA-like_OxRdtase_N"/>
</dbReference>
<dbReference type="SUPFAM" id="SSF55347">
    <property type="entry name" value="Glyceraldehyde-3-phosphate dehydrogenase-like, C-terminal domain"/>
    <property type="match status" value="1"/>
</dbReference>
<dbReference type="SUPFAM" id="SSF51735">
    <property type="entry name" value="NAD(P)-binding Rossmann-fold domains"/>
    <property type="match status" value="1"/>
</dbReference>
<keyword evidence="2" id="KW-0560">Oxidoreductase</keyword>
<organism evidence="4">
    <name type="scientific">Sediminibacterium sp. KACHI17</name>
    <dbReference type="NCBI Taxonomy" id="1751071"/>
    <lineage>
        <taxon>Bacteria</taxon>
        <taxon>Pseudomonadati</taxon>
        <taxon>Bacteroidota</taxon>
        <taxon>Chitinophagia</taxon>
        <taxon>Chitinophagales</taxon>
        <taxon>Chitinophagaceae</taxon>
        <taxon>Sediminibacterium</taxon>
    </lineage>
</organism>
<dbReference type="PANTHER" id="PTHR42840:SF3">
    <property type="entry name" value="BINDING ROSSMANN FOLD OXIDOREDUCTASE, PUTATIVE (AFU_ORTHOLOGUE AFUA_2G10240)-RELATED"/>
    <property type="match status" value="1"/>
</dbReference>
<evidence type="ECO:0000256" key="1">
    <source>
        <dbReference type="ARBA" id="ARBA00010928"/>
    </source>
</evidence>
<comment type="similarity">
    <text evidence="1">Belongs to the Gfo/Idh/MocA family.</text>
</comment>
<proteinExistence type="inferred from homology"/>
<evidence type="ECO:0000256" key="2">
    <source>
        <dbReference type="ARBA" id="ARBA00023002"/>
    </source>
</evidence>
<protein>
    <submittedName>
        <fullName evidence="4">Dehydrogenase</fullName>
    </submittedName>
</protein>
<gene>
    <name evidence="4" type="ORF">KACHI17_12560</name>
</gene>
<dbReference type="EMBL" id="AP029612">
    <property type="protein sequence ID" value="BFG70375.1"/>
    <property type="molecule type" value="Genomic_DNA"/>
</dbReference>
<evidence type="ECO:0000259" key="3">
    <source>
        <dbReference type="Pfam" id="PF01408"/>
    </source>
</evidence>
<reference evidence="4" key="1">
    <citation type="submission" date="2024-02" db="EMBL/GenBank/DDBJ databases">
        <title>Sediminibacterium planktonica sp. nov. and Sediminibacterium longus sp. nov., isolated from surface lake and river water.</title>
        <authorList>
            <person name="Watanabe K."/>
            <person name="Takemine S."/>
            <person name="Ishii Y."/>
            <person name="Ogata Y."/>
            <person name="Shindo C."/>
            <person name="Suda W."/>
        </authorList>
    </citation>
    <scope>NUCLEOTIDE SEQUENCE</scope>
    <source>
        <strain evidence="4">KACHI17</strain>
    </source>
</reference>
<feature type="domain" description="Gfo/Idh/MocA-like oxidoreductase N-terminal" evidence="3">
    <location>
        <begin position="2"/>
        <end position="111"/>
    </location>
</feature>
<dbReference type="PANTHER" id="PTHR42840">
    <property type="entry name" value="NAD(P)-BINDING ROSSMANN-FOLD SUPERFAMILY PROTEIN-RELATED"/>
    <property type="match status" value="1"/>
</dbReference>
<dbReference type="GO" id="GO:0000166">
    <property type="term" value="F:nucleotide binding"/>
    <property type="evidence" value="ECO:0007669"/>
    <property type="project" value="InterPro"/>
</dbReference>
<evidence type="ECO:0000313" key="4">
    <source>
        <dbReference type="EMBL" id="BFG70375.1"/>
    </source>
</evidence>
<dbReference type="RefSeq" id="WP_353550656.1">
    <property type="nucleotide sequence ID" value="NZ_AP029612.1"/>
</dbReference>
<dbReference type="GO" id="GO:0016491">
    <property type="term" value="F:oxidoreductase activity"/>
    <property type="evidence" value="ECO:0007669"/>
    <property type="project" value="UniProtKB-KW"/>
</dbReference>
<dbReference type="Gene3D" id="3.30.360.10">
    <property type="entry name" value="Dihydrodipicolinate Reductase, domain 2"/>
    <property type="match status" value="1"/>
</dbReference>
<dbReference type="Pfam" id="PF01408">
    <property type="entry name" value="GFO_IDH_MocA"/>
    <property type="match status" value="1"/>
</dbReference>
<dbReference type="InterPro" id="IPR036291">
    <property type="entry name" value="NAD(P)-bd_dom_sf"/>
</dbReference>
<accession>A0AAT9GIM3</accession>
<dbReference type="Gene3D" id="3.40.50.720">
    <property type="entry name" value="NAD(P)-binding Rossmann-like Domain"/>
    <property type="match status" value="1"/>
</dbReference>